<reference evidence="2" key="1">
    <citation type="submission" date="2014-11" db="EMBL/GenBank/DDBJ databases">
        <authorList>
            <person name="Amaro Gonzalez C."/>
        </authorList>
    </citation>
    <scope>NUCLEOTIDE SEQUENCE</scope>
</reference>
<evidence type="ECO:0000313" key="2">
    <source>
        <dbReference type="EMBL" id="JAH85831.1"/>
    </source>
</evidence>
<accession>A0A0E9W6A9</accession>
<keyword evidence="1" id="KW-1133">Transmembrane helix</keyword>
<reference evidence="2" key="2">
    <citation type="journal article" date="2015" name="Fish Shellfish Immunol.">
        <title>Early steps in the European eel (Anguilla anguilla)-Vibrio vulnificus interaction in the gills: Role of the RtxA13 toxin.</title>
        <authorList>
            <person name="Callol A."/>
            <person name="Pajuelo D."/>
            <person name="Ebbesson L."/>
            <person name="Teles M."/>
            <person name="MacKenzie S."/>
            <person name="Amaro C."/>
        </authorList>
    </citation>
    <scope>NUCLEOTIDE SEQUENCE</scope>
</reference>
<evidence type="ECO:0000256" key="1">
    <source>
        <dbReference type="SAM" id="Phobius"/>
    </source>
</evidence>
<name>A0A0E9W6A9_ANGAN</name>
<proteinExistence type="predicted"/>
<keyword evidence="1" id="KW-0472">Membrane</keyword>
<feature type="transmembrane region" description="Helical" evidence="1">
    <location>
        <begin position="6"/>
        <end position="26"/>
    </location>
</feature>
<dbReference type="EMBL" id="GBXM01022746">
    <property type="protein sequence ID" value="JAH85831.1"/>
    <property type="molecule type" value="Transcribed_RNA"/>
</dbReference>
<organism evidence="2">
    <name type="scientific">Anguilla anguilla</name>
    <name type="common">European freshwater eel</name>
    <name type="synonym">Muraena anguilla</name>
    <dbReference type="NCBI Taxonomy" id="7936"/>
    <lineage>
        <taxon>Eukaryota</taxon>
        <taxon>Metazoa</taxon>
        <taxon>Chordata</taxon>
        <taxon>Craniata</taxon>
        <taxon>Vertebrata</taxon>
        <taxon>Euteleostomi</taxon>
        <taxon>Actinopterygii</taxon>
        <taxon>Neopterygii</taxon>
        <taxon>Teleostei</taxon>
        <taxon>Anguilliformes</taxon>
        <taxon>Anguillidae</taxon>
        <taxon>Anguilla</taxon>
    </lineage>
</organism>
<sequence length="51" mass="6281">MQRERSSVFLVCYVFQFSLVDFNVIFRAIHRAALCFRDHLQIWGCRNRHFF</sequence>
<dbReference type="AlphaFoldDB" id="A0A0E9W6A9"/>
<keyword evidence="1" id="KW-0812">Transmembrane</keyword>
<protein>
    <submittedName>
        <fullName evidence="2">Uncharacterized protein</fullName>
    </submittedName>
</protein>